<sequence>MLMTETEVHGMSATEAALAAAIDAVLTTPRITYRRTDATHPVRSEFGTRYDVVVRPAVLHVPAGPPRPAGTPSGAAVLHGGADLDAPPS</sequence>
<name>A0ABP4ZL32_9MICO</name>
<dbReference type="EMBL" id="BAAANL010000003">
    <property type="protein sequence ID" value="GAA1862297.1"/>
    <property type="molecule type" value="Genomic_DNA"/>
</dbReference>
<reference evidence="3" key="1">
    <citation type="journal article" date="2019" name="Int. J. Syst. Evol. Microbiol.">
        <title>The Global Catalogue of Microorganisms (GCM) 10K type strain sequencing project: providing services to taxonomists for standard genome sequencing and annotation.</title>
        <authorList>
            <consortium name="The Broad Institute Genomics Platform"/>
            <consortium name="The Broad Institute Genome Sequencing Center for Infectious Disease"/>
            <person name="Wu L."/>
            <person name="Ma J."/>
        </authorList>
    </citation>
    <scope>NUCLEOTIDE SEQUENCE [LARGE SCALE GENOMIC DNA]</scope>
    <source>
        <strain evidence="3">JCM 14326</strain>
    </source>
</reference>
<keyword evidence="3" id="KW-1185">Reference proteome</keyword>
<protein>
    <submittedName>
        <fullName evidence="2">Uncharacterized protein</fullName>
    </submittedName>
</protein>
<proteinExistence type="predicted"/>
<organism evidence="2 3">
    <name type="scientific">Myceligenerans crystallogenes</name>
    <dbReference type="NCBI Taxonomy" id="316335"/>
    <lineage>
        <taxon>Bacteria</taxon>
        <taxon>Bacillati</taxon>
        <taxon>Actinomycetota</taxon>
        <taxon>Actinomycetes</taxon>
        <taxon>Micrococcales</taxon>
        <taxon>Promicromonosporaceae</taxon>
        <taxon>Myceligenerans</taxon>
    </lineage>
</organism>
<feature type="region of interest" description="Disordered" evidence="1">
    <location>
        <begin position="63"/>
        <end position="89"/>
    </location>
</feature>
<dbReference type="Proteomes" id="UP001501094">
    <property type="component" value="Unassembled WGS sequence"/>
</dbReference>
<evidence type="ECO:0000313" key="3">
    <source>
        <dbReference type="Proteomes" id="UP001501094"/>
    </source>
</evidence>
<gene>
    <name evidence="2" type="ORF">GCM10009751_20110</name>
</gene>
<evidence type="ECO:0000313" key="2">
    <source>
        <dbReference type="EMBL" id="GAA1862297.1"/>
    </source>
</evidence>
<accession>A0ABP4ZL32</accession>
<evidence type="ECO:0000256" key="1">
    <source>
        <dbReference type="SAM" id="MobiDB-lite"/>
    </source>
</evidence>
<comment type="caution">
    <text evidence="2">The sequence shown here is derived from an EMBL/GenBank/DDBJ whole genome shotgun (WGS) entry which is preliminary data.</text>
</comment>